<organism evidence="5 6">
    <name type="scientific">Sulfobacillus benefaciens</name>
    <dbReference type="NCBI Taxonomy" id="453960"/>
    <lineage>
        <taxon>Bacteria</taxon>
        <taxon>Bacillati</taxon>
        <taxon>Bacillota</taxon>
        <taxon>Clostridia</taxon>
        <taxon>Eubacteriales</taxon>
        <taxon>Clostridiales Family XVII. Incertae Sedis</taxon>
        <taxon>Sulfobacillus</taxon>
    </lineage>
</organism>
<dbReference type="Pfam" id="PF00171">
    <property type="entry name" value="Aldedh"/>
    <property type="match status" value="1"/>
</dbReference>
<dbReference type="FunFam" id="3.40.605.10:FF:000003">
    <property type="entry name" value="Methylmalonate-semialdehyde dehydrogenase [acylating]"/>
    <property type="match status" value="1"/>
</dbReference>
<dbReference type="EMBL" id="PXYT01000045">
    <property type="protein sequence ID" value="PSR25981.1"/>
    <property type="molecule type" value="Genomic_DNA"/>
</dbReference>
<dbReference type="GO" id="GO:0006210">
    <property type="term" value="P:thymine catabolic process"/>
    <property type="evidence" value="ECO:0007669"/>
    <property type="project" value="TreeGrafter"/>
</dbReference>
<dbReference type="PANTHER" id="PTHR43866">
    <property type="entry name" value="MALONATE-SEMIALDEHYDE DEHYDROGENASE"/>
    <property type="match status" value="1"/>
</dbReference>
<evidence type="ECO:0000313" key="6">
    <source>
        <dbReference type="Proteomes" id="UP000242699"/>
    </source>
</evidence>
<evidence type="ECO:0000256" key="3">
    <source>
        <dbReference type="ARBA" id="ARBA00023027"/>
    </source>
</evidence>
<proteinExistence type="predicted"/>
<dbReference type="Gene3D" id="3.40.605.10">
    <property type="entry name" value="Aldehyde Dehydrogenase, Chain A, domain 1"/>
    <property type="match status" value="1"/>
</dbReference>
<dbReference type="InterPro" id="IPR016160">
    <property type="entry name" value="Ald_DH_CS_CYS"/>
</dbReference>
<dbReference type="GO" id="GO:0006574">
    <property type="term" value="P:L-valine catabolic process"/>
    <property type="evidence" value="ECO:0007669"/>
    <property type="project" value="TreeGrafter"/>
</dbReference>
<dbReference type="Proteomes" id="UP000242699">
    <property type="component" value="Unassembled WGS sequence"/>
</dbReference>
<dbReference type="PROSITE" id="PS00070">
    <property type="entry name" value="ALDEHYDE_DEHYDR_CYS"/>
    <property type="match status" value="1"/>
</dbReference>
<evidence type="ECO:0000259" key="4">
    <source>
        <dbReference type="Pfam" id="PF00171"/>
    </source>
</evidence>
<sequence length="479" mass="52311">METLSHVIDNQHVAAQAREWDNIYNPATGTVIAKVPLDDDQAVDQAVEAARRAYFSWSETPILERARTMFRFRELLTLHREEVAALVTREHGKIFSDAYGEVGRAIEVVELAAGAPSLLKGEWLPQVAHGIETALMRVPLGVVAGITAFNFPAMIPLWMIPPAIVSGNTFILKPSERTPLTSMRLLELLQEAGVPAGVVNIVHGGRRVADRILEHPGIQAVSFVGSQPVAEYIYRTAAAWGKRVQALGGAKNFHVVMPDADLSRTVEALTSSAFGSAGERCLAGSVVIAVGGAGDTLTEAMTARAQQLQVGEGMQEGSEMGPLIRSEHRDRVIGYIERGVTEGASLVYDGRQHTVPREGFFLGPTLFDNVTLNMAIAREEIFGPVLSIMREPTLEDAVRTANMSRYGNTASIYTQSGQAAQYFRDRIEAGMVGINVGVPAPVAWFPFAGWKNSFYGDLHATGMDAFWFYTERRVVTTRW</sequence>
<evidence type="ECO:0000256" key="2">
    <source>
        <dbReference type="ARBA" id="ARBA00023002"/>
    </source>
</evidence>
<protein>
    <recommendedName>
        <fullName evidence="1">methylmalonate-semialdehyde dehydrogenase (CoA acylating)</fullName>
        <ecNumber evidence="1">1.2.1.27</ecNumber>
    </recommendedName>
</protein>
<reference evidence="5 6" key="1">
    <citation type="journal article" date="2014" name="BMC Genomics">
        <title>Comparison of environmental and isolate Sulfobacillus genomes reveals diverse carbon, sulfur, nitrogen, and hydrogen metabolisms.</title>
        <authorList>
            <person name="Justice N.B."/>
            <person name="Norman A."/>
            <person name="Brown C.T."/>
            <person name="Singh A."/>
            <person name="Thomas B.C."/>
            <person name="Banfield J.F."/>
        </authorList>
    </citation>
    <scope>NUCLEOTIDE SEQUENCE [LARGE SCALE GENOMIC DNA]</scope>
    <source>
        <strain evidence="5">AMDSBA1</strain>
    </source>
</reference>
<comment type="caution">
    <text evidence="5">The sequence shown here is derived from an EMBL/GenBank/DDBJ whole genome shotgun (WGS) entry which is preliminary data.</text>
</comment>
<gene>
    <name evidence="5" type="primary">mmsA</name>
    <name evidence="5" type="ORF">C7B43_15325</name>
</gene>
<dbReference type="EC" id="1.2.1.27" evidence="1"/>
<dbReference type="PANTHER" id="PTHR43866:SF4">
    <property type="entry name" value="MALONATE-SEMIALDEHYDE DEHYDROGENASE"/>
    <property type="match status" value="1"/>
</dbReference>
<accession>A0A2T2WUS2</accession>
<dbReference type="NCBIfam" id="TIGR01722">
    <property type="entry name" value="MMSDH"/>
    <property type="match status" value="1"/>
</dbReference>
<dbReference type="Gene3D" id="3.40.309.10">
    <property type="entry name" value="Aldehyde Dehydrogenase, Chain A, domain 2"/>
    <property type="match status" value="1"/>
</dbReference>
<evidence type="ECO:0000256" key="1">
    <source>
        <dbReference type="ARBA" id="ARBA00013048"/>
    </source>
</evidence>
<feature type="domain" description="Aldehyde dehydrogenase" evidence="4">
    <location>
        <begin position="21"/>
        <end position="475"/>
    </location>
</feature>
<evidence type="ECO:0000313" key="5">
    <source>
        <dbReference type="EMBL" id="PSR25981.1"/>
    </source>
</evidence>
<name>A0A2T2WUS2_9FIRM</name>
<dbReference type="InterPro" id="IPR016161">
    <property type="entry name" value="Ald_DH/histidinol_DH"/>
</dbReference>
<dbReference type="CDD" id="cd07085">
    <property type="entry name" value="ALDH_F6_MMSDH"/>
    <property type="match status" value="1"/>
</dbReference>
<dbReference type="InterPro" id="IPR010061">
    <property type="entry name" value="MeMal-semiAld_DH"/>
</dbReference>
<keyword evidence="3" id="KW-0520">NAD</keyword>
<dbReference type="InterPro" id="IPR015590">
    <property type="entry name" value="Aldehyde_DH_dom"/>
</dbReference>
<dbReference type="AlphaFoldDB" id="A0A2T2WUS2"/>
<keyword evidence="2" id="KW-0560">Oxidoreductase</keyword>
<dbReference type="InterPro" id="IPR016163">
    <property type="entry name" value="Ald_DH_C"/>
</dbReference>
<dbReference type="FunFam" id="3.40.309.10:FF:000002">
    <property type="entry name" value="Methylmalonate-semialdehyde dehydrogenase (Acylating)"/>
    <property type="match status" value="1"/>
</dbReference>
<dbReference type="GO" id="GO:0004491">
    <property type="term" value="F:methylmalonate-semialdehyde dehydrogenase (acylating, NAD) activity"/>
    <property type="evidence" value="ECO:0007669"/>
    <property type="project" value="UniProtKB-EC"/>
</dbReference>
<dbReference type="InterPro" id="IPR016162">
    <property type="entry name" value="Ald_DH_N"/>
</dbReference>
<dbReference type="SUPFAM" id="SSF53720">
    <property type="entry name" value="ALDH-like"/>
    <property type="match status" value="1"/>
</dbReference>